<proteinExistence type="predicted"/>
<dbReference type="SUPFAM" id="SSF53448">
    <property type="entry name" value="Nucleotide-diphospho-sugar transferases"/>
    <property type="match status" value="1"/>
</dbReference>
<reference evidence="2" key="1">
    <citation type="submission" date="2021-01" db="EMBL/GenBank/DDBJ databases">
        <authorList>
            <person name="Corre E."/>
            <person name="Pelletier E."/>
            <person name="Niang G."/>
            <person name="Scheremetjew M."/>
            <person name="Finn R."/>
            <person name="Kale V."/>
            <person name="Holt S."/>
            <person name="Cochrane G."/>
            <person name="Meng A."/>
            <person name="Brown T."/>
            <person name="Cohen L."/>
        </authorList>
    </citation>
    <scope>NUCLEOTIDE SEQUENCE</scope>
    <source>
        <strain evidence="2">CCAC1681</strain>
    </source>
</reference>
<organism evidence="2">
    <name type="scientific">Micromonas pusilla</name>
    <name type="common">Picoplanktonic green alga</name>
    <name type="synonym">Chromulina pusilla</name>
    <dbReference type="NCBI Taxonomy" id="38833"/>
    <lineage>
        <taxon>Eukaryota</taxon>
        <taxon>Viridiplantae</taxon>
        <taxon>Chlorophyta</taxon>
        <taxon>Mamiellophyceae</taxon>
        <taxon>Mamiellales</taxon>
        <taxon>Mamiellaceae</taxon>
        <taxon>Micromonas</taxon>
    </lineage>
</organism>
<dbReference type="EMBL" id="HBEN01000213">
    <property type="protein sequence ID" value="CAD8429031.1"/>
    <property type="molecule type" value="Transcribed_RNA"/>
</dbReference>
<dbReference type="InterPro" id="IPR029044">
    <property type="entry name" value="Nucleotide-diphossugar_trans"/>
</dbReference>
<feature type="signal peptide" evidence="1">
    <location>
        <begin position="1"/>
        <end position="34"/>
    </location>
</feature>
<gene>
    <name evidence="2" type="ORF">MSP1401_LOCUS185</name>
</gene>
<accession>A0A7S0GPM4</accession>
<dbReference type="AlphaFoldDB" id="A0A7S0GPM4"/>
<feature type="chain" id="PRO_5030521464" evidence="1">
    <location>
        <begin position="35"/>
        <end position="347"/>
    </location>
</feature>
<sequence length="347" mass="38315">VVSASAMERARLAATRLVVALLVALAGSAGCADAARGVGSEPPPFRVMLATPCYDGQVTHAFHLSVVRAYEHYHRDVSSHGQEVFLSSAIVPGIADLPKARAALVARFLNETPRLTHLLFVDADIAFEPELIQRLARSGKDVVAGMYPKRHVNWENIARHVESAKSSASIRDDDRIEMERTSTGKFASYDAMDVVRSMGAHSYPFEFEHESNDFPRGGETGPLFVDANGFARVKRVPTGFTMISRDALERTIEHYPELTFVDPDSGQLHHALFHPLFVDATFGDASSKSASSYLSEDFSFCDRWRSVPGNDGVWVDTVEWVDHVVSPTVRFSGKAWMSRFLAKSDEL</sequence>
<evidence type="ECO:0000256" key="1">
    <source>
        <dbReference type="SAM" id="SignalP"/>
    </source>
</evidence>
<protein>
    <submittedName>
        <fullName evidence="2">Uncharacterized protein</fullName>
    </submittedName>
</protein>
<name>A0A7S0GPM4_MICPS</name>
<evidence type="ECO:0000313" key="2">
    <source>
        <dbReference type="EMBL" id="CAD8429031.1"/>
    </source>
</evidence>
<keyword evidence="1" id="KW-0732">Signal</keyword>
<feature type="non-terminal residue" evidence="2">
    <location>
        <position position="1"/>
    </location>
</feature>